<evidence type="ECO:0000256" key="1">
    <source>
        <dbReference type="SAM" id="Phobius"/>
    </source>
</evidence>
<dbReference type="EMBL" id="HBIR01016454">
    <property type="protein sequence ID" value="CAE0541457.1"/>
    <property type="molecule type" value="Transcribed_RNA"/>
</dbReference>
<dbReference type="InterPro" id="IPR011051">
    <property type="entry name" value="RmlC_Cupin_sf"/>
</dbReference>
<gene>
    <name evidence="2" type="ORF">EHUX00137_LOCUS12297</name>
</gene>
<sequence length="324" mass="34633">MTLETAYIHVPTTGVPLRRWRWGVVATLSLAAVVLLTVGHRPTGTGSKSLLHESALIEACPGDTRGDYKCNHDETHRVCAKLMDEHTGKPLSWGPGDFWEITGQKPFEWSADILSEPNPGDSWCVCMWATKALIEKVGCENVSLRCEATDVAFVLDSYEDGGEELSAAHACLKEKCSAPVAAAALNPSLKTTSLGFLTADGLEPVDLTATANSLLAQLTDGVQAANATLGITDTTSFHMFATNRTESCHVHPGATVATVLWGQGQMYSTHRPVLPMPTGSVYYASPFEPHAFGHMGSQPVVVTVAWSPPWNATFTIPAKGCVGL</sequence>
<proteinExistence type="predicted"/>
<dbReference type="AlphaFoldDB" id="A0A7S3W7B5"/>
<dbReference type="Gene3D" id="2.60.120.10">
    <property type="entry name" value="Jelly Rolls"/>
    <property type="match status" value="1"/>
</dbReference>
<keyword evidence="1" id="KW-0812">Transmembrane</keyword>
<accession>A0A7S3W7B5</accession>
<reference evidence="2" key="1">
    <citation type="submission" date="2021-01" db="EMBL/GenBank/DDBJ databases">
        <authorList>
            <person name="Corre E."/>
            <person name="Pelletier E."/>
            <person name="Niang G."/>
            <person name="Scheremetjew M."/>
            <person name="Finn R."/>
            <person name="Kale V."/>
            <person name="Holt S."/>
            <person name="Cochrane G."/>
            <person name="Meng A."/>
            <person name="Brown T."/>
            <person name="Cohen L."/>
        </authorList>
    </citation>
    <scope>NUCLEOTIDE SEQUENCE</scope>
    <source>
        <strain evidence="2">379</strain>
    </source>
</reference>
<keyword evidence="1" id="KW-1133">Transmembrane helix</keyword>
<keyword evidence="1" id="KW-0472">Membrane</keyword>
<evidence type="ECO:0000313" key="2">
    <source>
        <dbReference type="EMBL" id="CAE0541457.1"/>
    </source>
</evidence>
<organism evidence="2">
    <name type="scientific">Emiliania huxleyi</name>
    <name type="common">Coccolithophore</name>
    <name type="synonym">Pontosphaera huxleyi</name>
    <dbReference type="NCBI Taxonomy" id="2903"/>
    <lineage>
        <taxon>Eukaryota</taxon>
        <taxon>Haptista</taxon>
        <taxon>Haptophyta</taxon>
        <taxon>Prymnesiophyceae</taxon>
        <taxon>Isochrysidales</taxon>
        <taxon>Noelaerhabdaceae</taxon>
        <taxon>Emiliania</taxon>
    </lineage>
</organism>
<dbReference type="InterPro" id="IPR014710">
    <property type="entry name" value="RmlC-like_jellyroll"/>
</dbReference>
<name>A0A7S3W7B5_EMIHU</name>
<feature type="transmembrane region" description="Helical" evidence="1">
    <location>
        <begin position="20"/>
        <end position="39"/>
    </location>
</feature>
<protein>
    <submittedName>
        <fullName evidence="2">Uncharacterized protein</fullName>
    </submittedName>
</protein>
<dbReference type="SUPFAM" id="SSF51182">
    <property type="entry name" value="RmlC-like cupins"/>
    <property type="match status" value="1"/>
</dbReference>